<keyword evidence="2" id="KW-0866">Nonsense-mediated mRNA decay</keyword>
<feature type="compositionally biased region" description="Basic and acidic residues" evidence="4">
    <location>
        <begin position="618"/>
        <end position="628"/>
    </location>
</feature>
<dbReference type="PANTHER" id="PTHR13091">
    <property type="entry name" value="AMPLIFIED IN BREAST CANCER 2-RELATED"/>
    <property type="match status" value="1"/>
</dbReference>
<evidence type="ECO:0000256" key="1">
    <source>
        <dbReference type="ARBA" id="ARBA00006443"/>
    </source>
</evidence>
<comment type="caution">
    <text evidence="5">The sequence shown here is derived from an EMBL/GenBank/DDBJ whole genome shotgun (WGS) entry which is preliminary data.</text>
</comment>
<reference evidence="5" key="1">
    <citation type="submission" date="2021-06" db="EMBL/GenBank/DDBJ databases">
        <authorList>
            <person name="Kallberg Y."/>
            <person name="Tangrot J."/>
            <person name="Rosling A."/>
        </authorList>
    </citation>
    <scope>NUCLEOTIDE SEQUENCE</scope>
    <source>
        <strain evidence="5">AZ414A</strain>
    </source>
</reference>
<dbReference type="OrthoDB" id="63589at2759"/>
<keyword evidence="6" id="KW-1185">Reference proteome</keyword>
<dbReference type="Pfam" id="PF10220">
    <property type="entry name" value="Smg8_Smg9"/>
    <property type="match status" value="3"/>
</dbReference>
<dbReference type="AlphaFoldDB" id="A0A9N8YRD3"/>
<evidence type="ECO:0000256" key="4">
    <source>
        <dbReference type="SAM" id="MobiDB-lite"/>
    </source>
</evidence>
<evidence type="ECO:0000256" key="2">
    <source>
        <dbReference type="ARBA" id="ARBA00023161"/>
    </source>
</evidence>
<name>A0A9N8YRD3_9GLOM</name>
<dbReference type="Proteomes" id="UP000789706">
    <property type="component" value="Unassembled WGS sequence"/>
</dbReference>
<comment type="similarity">
    <text evidence="1">Belongs to the SMG8 family.</text>
</comment>
<evidence type="ECO:0000313" key="5">
    <source>
        <dbReference type="EMBL" id="CAG8442168.1"/>
    </source>
</evidence>
<feature type="region of interest" description="Disordered" evidence="4">
    <location>
        <begin position="612"/>
        <end position="633"/>
    </location>
</feature>
<evidence type="ECO:0000256" key="3">
    <source>
        <dbReference type="ARBA" id="ARBA00029509"/>
    </source>
</evidence>
<evidence type="ECO:0000313" key="6">
    <source>
        <dbReference type="Proteomes" id="UP000789706"/>
    </source>
</evidence>
<sequence length="835" mass="94068">MHFNVRLFLDLYEKCGIQGTTPVSVVAFIGLTNGGITSNVSSIANAIIEKAVFGQPICCDKNCNCRPNGATLLIDNGNKCGLWIYCDPTKNSVYLLLDSINDSDALLNLWEESQSTIENELAQPISKLDSNLISLLKTISSVKRHIMPHANNFMNSCWQHLDIPPPYGSISSTSGYSGRSGSVQGGVIAPGRYGNKSESSHDKVASGSIKRIKEALQARIRFLFRTCHLVQTSDVHAPFDNRQLFILPPPSSQFFVHLIPRGSTGNLLSPNPARKMDQRGADNFEIKLLKDFVHNWIKWATTGRISVKRGVTPSELPNIKQWISGSVALKELLFGNIGKEILERKNYSNVEDTLNRRLKDYIQINNRFSASHCSQSSRKAIDIYLLESPTYYSKQYHDVKLKGECYNIWEHGRQRCDKRSLSGHECVLGVTLHACNCGKSRSEREDPFDLNDANVDFFQFLNCCDAEGNQCLVPPFFKHKTKNTSMWSLIRLGSGSLYRSNSGLDKWEGFITNTNFLLPLDISLVTNIKKVQDEMTKNEWTIDLASGDKKKTRAKSFKQKGKSGEEPKSDISILLGNDIIQQWLTPSSFSLNDSLQMIREVQQIPIQIDESTVTSDNKSYRSGDINKERRNRRGIKNSLKKEREKIADNATPILKDSNELQKLKGYLGVEYECPIGHRFMSCGKGQVCKLGHAGHIKETANNLLEQDLPIYIHCPCSNSTNNPPTLAQLQRIIIVTPDSPILITLNPIIKDQTNENANLSPMDNFQKDNQYFKGITLPKNSLIVLRLPYVHYDRDGEPIRPDKVINHTSITSTLYLKKKFLFIEMPKSENDDFPN</sequence>
<organism evidence="5 6">
    <name type="scientific">Diversispora eburnea</name>
    <dbReference type="NCBI Taxonomy" id="1213867"/>
    <lineage>
        <taxon>Eukaryota</taxon>
        <taxon>Fungi</taxon>
        <taxon>Fungi incertae sedis</taxon>
        <taxon>Mucoromycota</taxon>
        <taxon>Glomeromycotina</taxon>
        <taxon>Glomeromycetes</taxon>
        <taxon>Diversisporales</taxon>
        <taxon>Diversisporaceae</taxon>
        <taxon>Diversispora</taxon>
    </lineage>
</organism>
<dbReference type="PANTHER" id="PTHR13091:SF0">
    <property type="entry name" value="NONSENSE-MEDIATED MRNA DECAY FACTOR SMG8"/>
    <property type="match status" value="1"/>
</dbReference>
<gene>
    <name evidence="5" type="ORF">DEBURN_LOCUS1527</name>
</gene>
<dbReference type="GO" id="GO:0000184">
    <property type="term" value="P:nuclear-transcribed mRNA catabolic process, nonsense-mediated decay"/>
    <property type="evidence" value="ECO:0007669"/>
    <property type="project" value="UniProtKB-KW"/>
</dbReference>
<dbReference type="InterPro" id="IPR019354">
    <property type="entry name" value="SMG8-like"/>
</dbReference>
<proteinExistence type="inferred from homology"/>
<protein>
    <recommendedName>
        <fullName evidence="3">Nonsense-mediated mRNA decay factor SMG8</fullName>
    </recommendedName>
</protein>
<dbReference type="EMBL" id="CAJVPK010000068">
    <property type="protein sequence ID" value="CAG8442168.1"/>
    <property type="molecule type" value="Genomic_DNA"/>
</dbReference>
<accession>A0A9N8YRD3</accession>